<dbReference type="EMBL" id="CAJVPT010012167">
    <property type="protein sequence ID" value="CAG8585280.1"/>
    <property type="molecule type" value="Genomic_DNA"/>
</dbReference>
<comment type="caution">
    <text evidence="1">The sequence shown here is derived from an EMBL/GenBank/DDBJ whole genome shotgun (WGS) entry which is preliminary data.</text>
</comment>
<evidence type="ECO:0000313" key="2">
    <source>
        <dbReference type="Proteomes" id="UP000789525"/>
    </source>
</evidence>
<gene>
    <name evidence="1" type="ORF">ACOLOM_LOCUS6114</name>
</gene>
<proteinExistence type="predicted"/>
<keyword evidence="2" id="KW-1185">Reference proteome</keyword>
<reference evidence="1" key="1">
    <citation type="submission" date="2021-06" db="EMBL/GenBank/DDBJ databases">
        <authorList>
            <person name="Kallberg Y."/>
            <person name="Tangrot J."/>
            <person name="Rosling A."/>
        </authorList>
    </citation>
    <scope>NUCLEOTIDE SEQUENCE</scope>
    <source>
        <strain evidence="1">CL356</strain>
    </source>
</reference>
<accession>A0ACA9ME03</accession>
<evidence type="ECO:0000313" key="1">
    <source>
        <dbReference type="EMBL" id="CAG8585280.1"/>
    </source>
</evidence>
<dbReference type="Proteomes" id="UP000789525">
    <property type="component" value="Unassembled WGS sequence"/>
</dbReference>
<name>A0ACA9ME03_9GLOM</name>
<organism evidence="1 2">
    <name type="scientific">Acaulospora colombiana</name>
    <dbReference type="NCBI Taxonomy" id="27376"/>
    <lineage>
        <taxon>Eukaryota</taxon>
        <taxon>Fungi</taxon>
        <taxon>Fungi incertae sedis</taxon>
        <taxon>Mucoromycota</taxon>
        <taxon>Glomeromycotina</taxon>
        <taxon>Glomeromycetes</taxon>
        <taxon>Diversisporales</taxon>
        <taxon>Acaulosporaceae</taxon>
        <taxon>Acaulospora</taxon>
    </lineage>
</organism>
<sequence length="165" mass="19173">MDLIRNRPCQALLQLSRNTQPIPQVTVLDSNAGKSGESVKQWGSRLRKRLKEVIYQDYPQPQNLFQCKRLYDQLLQVDPEAYVNVSETPLMEEEKREEQEFFDEPEIEEANFQHETSPMVQPEIDPEAGPGTRTQDYREARLTNSEEIVTQQTIPSDNIELQPVQ</sequence>
<protein>
    <submittedName>
        <fullName evidence="1">13147_t:CDS:1</fullName>
    </submittedName>
</protein>